<dbReference type="Pfam" id="PF00008">
    <property type="entry name" value="EGF"/>
    <property type="match status" value="1"/>
</dbReference>
<dbReference type="InterPro" id="IPR000742">
    <property type="entry name" value="EGF"/>
</dbReference>
<dbReference type="InParanoid" id="A0A1S3JWA6"/>
<reference evidence="18" key="1">
    <citation type="submission" date="2025-08" db="UniProtKB">
        <authorList>
            <consortium name="RefSeq"/>
        </authorList>
    </citation>
    <scope>IDENTIFICATION</scope>
    <source>
        <tissue evidence="18">Gonads</tissue>
    </source>
</reference>
<dbReference type="GO" id="GO:0023052">
    <property type="term" value="P:signaling"/>
    <property type="evidence" value="ECO:0007669"/>
    <property type="project" value="UniProtKB-ARBA"/>
</dbReference>
<evidence type="ECO:0000256" key="4">
    <source>
        <dbReference type="ARBA" id="ARBA00022525"/>
    </source>
</evidence>
<evidence type="ECO:0000313" key="18">
    <source>
        <dbReference type="RefSeq" id="XP_013414710.2"/>
    </source>
</evidence>
<dbReference type="SMART" id="SM00181">
    <property type="entry name" value="EGF"/>
    <property type="match status" value="4"/>
</dbReference>
<feature type="domain" description="EGF-like" evidence="16">
    <location>
        <begin position="188"/>
        <end position="228"/>
    </location>
</feature>
<dbReference type="FunFam" id="2.10.25.10:FF:000391">
    <property type="entry name" value="Weary, isoform C"/>
    <property type="match status" value="1"/>
</dbReference>
<evidence type="ECO:0000256" key="15">
    <source>
        <dbReference type="SAM" id="SignalP"/>
    </source>
</evidence>
<dbReference type="GO" id="GO:0005886">
    <property type="term" value="C:plasma membrane"/>
    <property type="evidence" value="ECO:0007669"/>
    <property type="project" value="UniProtKB-SubCell"/>
</dbReference>
<dbReference type="PROSITE" id="PS00010">
    <property type="entry name" value="ASX_HYDROXYL"/>
    <property type="match status" value="2"/>
</dbReference>
<feature type="domain" description="EGF-like" evidence="16">
    <location>
        <begin position="109"/>
        <end position="145"/>
    </location>
</feature>
<dbReference type="InterPro" id="IPR052080">
    <property type="entry name" value="vWF_C/EGF_Fibrillin"/>
</dbReference>
<dbReference type="OrthoDB" id="6229058at2759"/>
<dbReference type="PROSITE" id="PS01187">
    <property type="entry name" value="EGF_CA"/>
    <property type="match status" value="2"/>
</dbReference>
<keyword evidence="8" id="KW-0677">Repeat</keyword>
<dbReference type="FunFam" id="2.10.25.10:FF:000038">
    <property type="entry name" value="Fibrillin 2"/>
    <property type="match status" value="1"/>
</dbReference>
<feature type="chain" id="PRO_5015123448" evidence="15">
    <location>
        <begin position="23"/>
        <end position="248"/>
    </location>
</feature>
<keyword evidence="17" id="KW-1185">Reference proteome</keyword>
<keyword evidence="10" id="KW-1133">Transmembrane helix</keyword>
<dbReference type="SMART" id="SM00179">
    <property type="entry name" value="EGF_CA"/>
    <property type="match status" value="3"/>
</dbReference>
<evidence type="ECO:0000259" key="16">
    <source>
        <dbReference type="PROSITE" id="PS50026"/>
    </source>
</evidence>
<keyword evidence="13" id="KW-0325">Glycoprotein</keyword>
<evidence type="ECO:0000256" key="9">
    <source>
        <dbReference type="ARBA" id="ARBA00022837"/>
    </source>
</evidence>
<evidence type="ECO:0000256" key="7">
    <source>
        <dbReference type="ARBA" id="ARBA00022729"/>
    </source>
</evidence>
<dbReference type="PROSITE" id="PS01186">
    <property type="entry name" value="EGF_2"/>
    <property type="match status" value="4"/>
</dbReference>
<keyword evidence="4" id="KW-0964">Secreted</keyword>
<dbReference type="STRING" id="7574.A0A1S3JWA6"/>
<proteinExistence type="predicted"/>
<dbReference type="InterPro" id="IPR018097">
    <property type="entry name" value="EGF_Ca-bd_CS"/>
</dbReference>
<evidence type="ECO:0000256" key="6">
    <source>
        <dbReference type="ARBA" id="ARBA00022692"/>
    </source>
</evidence>
<evidence type="ECO:0000256" key="2">
    <source>
        <dbReference type="ARBA" id="ARBA00004613"/>
    </source>
</evidence>
<evidence type="ECO:0000256" key="8">
    <source>
        <dbReference type="ARBA" id="ARBA00022737"/>
    </source>
</evidence>
<evidence type="ECO:0000256" key="3">
    <source>
        <dbReference type="ARBA" id="ARBA00022475"/>
    </source>
</evidence>
<dbReference type="Pfam" id="PF12661">
    <property type="entry name" value="hEGF"/>
    <property type="match status" value="1"/>
</dbReference>
<accession>A0A1S3JWA6</accession>
<dbReference type="CDD" id="cd00054">
    <property type="entry name" value="EGF_CA"/>
    <property type="match status" value="1"/>
</dbReference>
<dbReference type="AlphaFoldDB" id="A0A1S3JWA6"/>
<dbReference type="FunFam" id="2.10.25.10:FF:000240">
    <property type="entry name" value="Vitamin K-dependent protein S"/>
    <property type="match status" value="1"/>
</dbReference>
<keyword evidence="6" id="KW-0812">Transmembrane</keyword>
<dbReference type="PANTHER" id="PTHR47333">
    <property type="entry name" value="VON WILLEBRAND FACTOR C AND EGF DOMAIN-CONTAINING PROTEIN"/>
    <property type="match status" value="1"/>
</dbReference>
<dbReference type="PROSITE" id="PS50026">
    <property type="entry name" value="EGF_3"/>
    <property type="match status" value="3"/>
</dbReference>
<evidence type="ECO:0000256" key="1">
    <source>
        <dbReference type="ARBA" id="ARBA00004251"/>
    </source>
</evidence>
<comment type="subcellular location">
    <subcellularLocation>
        <location evidence="1">Cell membrane</location>
        <topology evidence="1">Single-pass type I membrane protein</topology>
    </subcellularLocation>
    <subcellularLocation>
        <location evidence="2">Secreted</location>
    </subcellularLocation>
</comment>
<keyword evidence="7 15" id="KW-0732">Signal</keyword>
<evidence type="ECO:0000256" key="10">
    <source>
        <dbReference type="ARBA" id="ARBA00022989"/>
    </source>
</evidence>
<dbReference type="InterPro" id="IPR001881">
    <property type="entry name" value="EGF-like_Ca-bd_dom"/>
</dbReference>
<feature type="domain" description="EGF-like" evidence="16">
    <location>
        <begin position="74"/>
        <end position="108"/>
    </location>
</feature>
<dbReference type="GO" id="GO:0005509">
    <property type="term" value="F:calcium ion binding"/>
    <property type="evidence" value="ECO:0007669"/>
    <property type="project" value="InterPro"/>
</dbReference>
<dbReference type="RefSeq" id="XP_013414710.2">
    <property type="nucleotide sequence ID" value="XM_013559256.2"/>
</dbReference>
<dbReference type="Proteomes" id="UP000085678">
    <property type="component" value="Unplaced"/>
</dbReference>
<dbReference type="GeneID" id="106176744"/>
<comment type="caution">
    <text evidence="14">Lacks conserved residue(s) required for the propagation of feature annotation.</text>
</comment>
<keyword evidence="11" id="KW-0472">Membrane</keyword>
<feature type="disulfide bond" evidence="14">
    <location>
        <begin position="135"/>
        <end position="144"/>
    </location>
</feature>
<dbReference type="InterPro" id="IPR000152">
    <property type="entry name" value="EGF-type_Asp/Asn_hydroxyl_site"/>
</dbReference>
<evidence type="ECO:0000256" key="5">
    <source>
        <dbReference type="ARBA" id="ARBA00022536"/>
    </source>
</evidence>
<dbReference type="GO" id="GO:0005576">
    <property type="term" value="C:extracellular region"/>
    <property type="evidence" value="ECO:0007669"/>
    <property type="project" value="UniProtKB-SubCell"/>
</dbReference>
<dbReference type="SUPFAM" id="SSF57184">
    <property type="entry name" value="Growth factor receptor domain"/>
    <property type="match status" value="1"/>
</dbReference>
<dbReference type="Pfam" id="PF14670">
    <property type="entry name" value="FXa_inhibition"/>
    <property type="match status" value="1"/>
</dbReference>
<dbReference type="KEGG" id="lak:106176744"/>
<keyword evidence="12 14" id="KW-1015">Disulfide bond</keyword>
<protein>
    <submittedName>
        <fullName evidence="18">Fibulin-1-like</fullName>
    </submittedName>
</protein>
<dbReference type="PRINTS" id="PR00010">
    <property type="entry name" value="EGFBLOOD"/>
</dbReference>
<keyword evidence="9" id="KW-0106">Calcium</keyword>
<keyword evidence="3" id="KW-1003">Cell membrane</keyword>
<feature type="signal peptide" evidence="15">
    <location>
        <begin position="1"/>
        <end position="22"/>
    </location>
</feature>
<dbReference type="GO" id="GO:0007154">
    <property type="term" value="P:cell communication"/>
    <property type="evidence" value="ECO:0007669"/>
    <property type="project" value="UniProtKB-ARBA"/>
</dbReference>
<sequence length="248" mass="26566">MNALYLLLVIGWLATLVPIVTGSYCTQTYTCTKSQRYTTSCGFLGWKRCTRYRNVNSQCSRQVCCNGWTDPGCNQALCYGTKSCPNGGTCVSPNKCSCRPGYALPRCTDINECASSPCQNGARCVNEVNRYTCQCAAGYTGVNCQNDINECSSNNGGCAQQCVNLRGSFVCRCGSGYRLASNNRGCDDIDECAAGSSGCAHRCSNTVGGFQCSCNAGYTLDGNGKTCNGNCEKIVLFIFLKEHAVKAI</sequence>
<dbReference type="InterPro" id="IPR049883">
    <property type="entry name" value="NOTCH1_EGF-like"/>
</dbReference>
<evidence type="ECO:0000256" key="12">
    <source>
        <dbReference type="ARBA" id="ARBA00023157"/>
    </source>
</evidence>
<evidence type="ECO:0000256" key="14">
    <source>
        <dbReference type="PROSITE-ProRule" id="PRU00076"/>
    </source>
</evidence>
<evidence type="ECO:0000256" key="13">
    <source>
        <dbReference type="ARBA" id="ARBA00023180"/>
    </source>
</evidence>
<dbReference type="InterPro" id="IPR009030">
    <property type="entry name" value="Growth_fac_rcpt_cys_sf"/>
</dbReference>
<organism evidence="17 18">
    <name type="scientific">Lingula anatina</name>
    <name type="common">Brachiopod</name>
    <name type="synonym">Lingula unguis</name>
    <dbReference type="NCBI Taxonomy" id="7574"/>
    <lineage>
        <taxon>Eukaryota</taxon>
        <taxon>Metazoa</taxon>
        <taxon>Spiralia</taxon>
        <taxon>Lophotrochozoa</taxon>
        <taxon>Brachiopoda</taxon>
        <taxon>Linguliformea</taxon>
        <taxon>Lingulata</taxon>
        <taxon>Lingulida</taxon>
        <taxon>Linguloidea</taxon>
        <taxon>Lingulidae</taxon>
        <taxon>Lingula</taxon>
    </lineage>
</organism>
<name>A0A1S3JWA6_LINAN</name>
<dbReference type="Pfam" id="PF07645">
    <property type="entry name" value="EGF_CA"/>
    <property type="match status" value="1"/>
</dbReference>
<feature type="disulfide bond" evidence="14">
    <location>
        <begin position="98"/>
        <end position="107"/>
    </location>
</feature>
<dbReference type="PROSITE" id="PS00022">
    <property type="entry name" value="EGF_1"/>
    <property type="match status" value="1"/>
</dbReference>
<keyword evidence="5 14" id="KW-0245">EGF-like domain</keyword>
<dbReference type="InterPro" id="IPR013032">
    <property type="entry name" value="EGF-like_CS"/>
</dbReference>
<gene>
    <name evidence="18" type="primary">LOC106176744</name>
</gene>
<dbReference type="Gene3D" id="2.10.25.10">
    <property type="entry name" value="Laminin"/>
    <property type="match status" value="4"/>
</dbReference>
<evidence type="ECO:0000256" key="11">
    <source>
        <dbReference type="ARBA" id="ARBA00023136"/>
    </source>
</evidence>
<evidence type="ECO:0000313" key="17">
    <source>
        <dbReference type="Proteomes" id="UP000085678"/>
    </source>
</evidence>
<dbReference type="PANTHER" id="PTHR47333:SF4">
    <property type="entry name" value="EGF-LIKE DOMAIN-CONTAINING PROTEIN"/>
    <property type="match status" value="1"/>
</dbReference>